<dbReference type="PROSITE" id="PS00067">
    <property type="entry name" value="3HCDH"/>
    <property type="match status" value="1"/>
</dbReference>
<gene>
    <name evidence="5" type="ORF">BAU07_24460</name>
</gene>
<dbReference type="SUPFAM" id="SSF48179">
    <property type="entry name" value="6-phosphogluconate dehydrogenase C-terminal domain-like"/>
    <property type="match status" value="1"/>
</dbReference>
<dbReference type="AlphaFoldDB" id="A0A193GLL3"/>
<evidence type="ECO:0000259" key="3">
    <source>
        <dbReference type="Pfam" id="PF00725"/>
    </source>
</evidence>
<evidence type="ECO:0000259" key="4">
    <source>
        <dbReference type="Pfam" id="PF02737"/>
    </source>
</evidence>
<dbReference type="InterPro" id="IPR036291">
    <property type="entry name" value="NAD(P)-bd_dom_sf"/>
</dbReference>
<keyword evidence="6" id="KW-1185">Reference proteome</keyword>
<evidence type="ECO:0000256" key="2">
    <source>
        <dbReference type="ARBA" id="ARBA00023002"/>
    </source>
</evidence>
<protein>
    <recommendedName>
        <fullName evidence="7">3-hydroxyacyl-CoA dehydrogenase</fullName>
    </recommendedName>
</protein>
<dbReference type="SUPFAM" id="SSF51735">
    <property type="entry name" value="NAD(P)-binding Rossmann-fold domains"/>
    <property type="match status" value="1"/>
</dbReference>
<dbReference type="Gene3D" id="3.40.50.720">
    <property type="entry name" value="NAD(P)-binding Rossmann-like Domain"/>
    <property type="match status" value="1"/>
</dbReference>
<dbReference type="Pfam" id="PF00725">
    <property type="entry name" value="3HCDH"/>
    <property type="match status" value="1"/>
</dbReference>
<dbReference type="PANTHER" id="PTHR48075">
    <property type="entry name" value="3-HYDROXYACYL-COA DEHYDROGENASE FAMILY PROTEIN"/>
    <property type="match status" value="1"/>
</dbReference>
<keyword evidence="2" id="KW-0560">Oxidoreductase</keyword>
<dbReference type="GO" id="GO:0070403">
    <property type="term" value="F:NAD+ binding"/>
    <property type="evidence" value="ECO:0007669"/>
    <property type="project" value="InterPro"/>
</dbReference>
<organism evidence="5 6">
    <name type="scientific">Bordetella flabilis</name>
    <dbReference type="NCBI Taxonomy" id="463014"/>
    <lineage>
        <taxon>Bacteria</taxon>
        <taxon>Pseudomonadati</taxon>
        <taxon>Pseudomonadota</taxon>
        <taxon>Betaproteobacteria</taxon>
        <taxon>Burkholderiales</taxon>
        <taxon>Alcaligenaceae</taxon>
        <taxon>Bordetella</taxon>
    </lineage>
</organism>
<dbReference type="GO" id="GO:0006631">
    <property type="term" value="P:fatty acid metabolic process"/>
    <property type="evidence" value="ECO:0007669"/>
    <property type="project" value="InterPro"/>
</dbReference>
<dbReference type="Gene3D" id="1.10.1040.10">
    <property type="entry name" value="N-(1-d-carboxylethyl)-l-norvaline Dehydrogenase, domain 2"/>
    <property type="match status" value="1"/>
</dbReference>
<dbReference type="EMBL" id="CP016172">
    <property type="protein sequence ID" value="ANN80755.1"/>
    <property type="molecule type" value="Genomic_DNA"/>
</dbReference>
<dbReference type="Proteomes" id="UP000091926">
    <property type="component" value="Chromosome"/>
</dbReference>
<dbReference type="InterPro" id="IPR013328">
    <property type="entry name" value="6PGD_dom2"/>
</dbReference>
<dbReference type="PANTHER" id="PTHR48075:SF1">
    <property type="entry name" value="LAMBDA-CRYSTALLIN HOMOLOG"/>
    <property type="match status" value="1"/>
</dbReference>
<sequence>MGTAVPTRAPVAIVGAGMIGRGWAIVFASAGHPVSLWDPDAQALAQALVFVRDKLRVLHAGGLAPEAPDIVMSRITCHPDLRACVAGAVHVQENGPENLERRIALFRELDALAPAHAVIASSTSGMPPSAFTADLPGRARCLVAHPPNPPYLLPLVEVCPAPWTSAQAVDRTMDIMHAAGRKPARMTHEKDGFILNRLQGALLAEAFRLIDEEVVSVRDLDNVIKHGLGLRWAFMGPIETVDLNAPGGIADFCARYGGLYEALQQQMMPRPWSPALVERVALARRTELPLTGIEARQSWRDQELLALAAHLAARAREAGS</sequence>
<dbReference type="InterPro" id="IPR006176">
    <property type="entry name" value="3-OHacyl-CoA_DH_NAD-bd"/>
</dbReference>
<proteinExistence type="inferred from homology"/>
<dbReference type="Pfam" id="PF02737">
    <property type="entry name" value="3HCDH_N"/>
    <property type="match status" value="1"/>
</dbReference>
<reference evidence="5 6" key="1">
    <citation type="submission" date="2016-06" db="EMBL/GenBank/DDBJ databases">
        <title>Complete genome sequences of Bordetella bronchialis and Bordetella flabilis.</title>
        <authorList>
            <person name="LiPuma J.J."/>
            <person name="Spilker T."/>
        </authorList>
    </citation>
    <scope>NUCLEOTIDE SEQUENCE [LARGE SCALE GENOMIC DNA]</scope>
    <source>
        <strain evidence="5 6">AU10664</strain>
    </source>
</reference>
<dbReference type="GO" id="GO:0050104">
    <property type="term" value="F:L-gulonate 3-dehydrogenase activity"/>
    <property type="evidence" value="ECO:0007669"/>
    <property type="project" value="TreeGrafter"/>
</dbReference>
<evidence type="ECO:0000256" key="1">
    <source>
        <dbReference type="ARBA" id="ARBA00009463"/>
    </source>
</evidence>
<evidence type="ECO:0000313" key="5">
    <source>
        <dbReference type="EMBL" id="ANN80755.1"/>
    </source>
</evidence>
<dbReference type="InterPro" id="IPR006180">
    <property type="entry name" value="3-OHacyl-CoA_DH_CS"/>
</dbReference>
<dbReference type="InterPro" id="IPR008927">
    <property type="entry name" value="6-PGluconate_DH-like_C_sf"/>
</dbReference>
<accession>A0A193GLL3</accession>
<comment type="similarity">
    <text evidence="1">Belongs to the 3-hydroxyacyl-CoA dehydrogenase family.</text>
</comment>
<feature type="domain" description="3-hydroxyacyl-CoA dehydrogenase NAD binding" evidence="4">
    <location>
        <begin position="11"/>
        <end position="186"/>
    </location>
</feature>
<dbReference type="NCBIfam" id="NF004783">
    <property type="entry name" value="PRK06129.1"/>
    <property type="match status" value="1"/>
</dbReference>
<feature type="domain" description="3-hydroxyacyl-CoA dehydrogenase C-terminal" evidence="3">
    <location>
        <begin position="192"/>
        <end position="285"/>
    </location>
</feature>
<dbReference type="KEGG" id="bfz:BAU07_24460"/>
<evidence type="ECO:0000313" key="6">
    <source>
        <dbReference type="Proteomes" id="UP000091926"/>
    </source>
</evidence>
<name>A0A193GLL3_9BORD</name>
<dbReference type="InterPro" id="IPR006108">
    <property type="entry name" value="3HC_DH_C"/>
</dbReference>
<evidence type="ECO:0008006" key="7">
    <source>
        <dbReference type="Google" id="ProtNLM"/>
    </source>
</evidence>
<dbReference type="STRING" id="463014.BAU07_24460"/>